<dbReference type="SMART" id="SM00758">
    <property type="entry name" value="PA14"/>
    <property type="match status" value="1"/>
</dbReference>
<dbReference type="InterPro" id="IPR037524">
    <property type="entry name" value="PA14/GLEYA"/>
</dbReference>
<feature type="compositionally biased region" description="Acidic residues" evidence="2">
    <location>
        <begin position="88"/>
        <end position="113"/>
    </location>
</feature>
<accession>A0A9P3HE60</accession>
<organism evidence="4 5">
    <name type="scientific">Entomortierella parvispora</name>
    <dbReference type="NCBI Taxonomy" id="205924"/>
    <lineage>
        <taxon>Eukaryota</taxon>
        <taxon>Fungi</taxon>
        <taxon>Fungi incertae sedis</taxon>
        <taxon>Mucoromycota</taxon>
        <taxon>Mortierellomycotina</taxon>
        <taxon>Mortierellomycetes</taxon>
        <taxon>Mortierellales</taxon>
        <taxon>Mortierellaceae</taxon>
        <taxon>Entomortierella</taxon>
    </lineage>
</organism>
<evidence type="ECO:0000256" key="2">
    <source>
        <dbReference type="SAM" id="MobiDB-lite"/>
    </source>
</evidence>
<dbReference type="EMBL" id="BQFW01000010">
    <property type="protein sequence ID" value="GJJ74982.1"/>
    <property type="molecule type" value="Genomic_DNA"/>
</dbReference>
<dbReference type="PROSITE" id="PS51820">
    <property type="entry name" value="PA14"/>
    <property type="match status" value="1"/>
</dbReference>
<feature type="compositionally biased region" description="Polar residues" evidence="2">
    <location>
        <begin position="484"/>
        <end position="495"/>
    </location>
</feature>
<dbReference type="Pfam" id="PF07691">
    <property type="entry name" value="PA14"/>
    <property type="match status" value="1"/>
</dbReference>
<feature type="region of interest" description="Disordered" evidence="2">
    <location>
        <begin position="331"/>
        <end position="495"/>
    </location>
</feature>
<sequence length="1039" mass="114536">MLGTTAAQADFQARPWSSFDTTGANHEDLVAAQPPLRTKASSTSIASDTSTGSDTTFLSTLSFSTTTGAHFRTQTQEELFRNGGVDAGADDEQGDNEDGGYDQDEDAESLDLDTLEVAILTPREKMRIITPGDHLSLTQPLHRRQESHSRDPFFPIDEMAQEEGEEQYSSLKSLSFSPTSKRHTKSSSQHSTDRDTIKGYHSIDASLSSLSKDISFKSRRLRSDRQQNSQDTKLAQKYEQELSHRSVEDWRESHREASDGADDVAEEEDHQPTDMQLASPDYRKSMAPSLQSDVATDHLSSPTKGRGSSVYLTSETPYTNLLRDATLIIEQQQQRQPGPSTWIRGDHGSDEGSSTAPSRDPKAQASESNQRGAVGIAPLDSTGSATKERTSAPSNRSTPKRSRSRRFSAPGNQFSSQSSLSSLSQSTRAGAAGGLKMSSDKQPKDEDIQKTQARAPQALSEYETRLPRDPSGGGDSDGDDCGGANQQSKAAGSSKHATNLYPLQHHPTMQASVNATLTTTTTDGLVPPSLHLNNQLQQRHDFRQGVVFEYYEGEWDWLPNFDEMRPLHAGIVGNFMIDDTTECDLFRPQGQEFMGASRQGNNNRSRPAKESGNFAVRFTTHIDITQDGVYSFWLSSNDGSVLYIENNLVVENDGMHYATEVEGRVLLQAGKHAMTVEFFHKNGKMLEGFRSTGPSLVVSYRKPGPVWSFGLAAGPKRVIKSSNLFYDHGDARLRNLLNEFGVDSMDRHSQGQMSPLSYRDPSSDGRSWHKEMNNSNHGYGQDLRSPDQLQTSGNGGRVPARHRVMSGDMGQMQPSTRELLVQMENAKTTIKDLEKIIQDQAETHKKKMSDLYDILQDTQAQVDRFKTGLKQATLFEKPKTTIHPSHTSNPAWRNSVVSIYVDAEEDHPLKFGQEGAEDAEEGSDGEADNTEAANAIGGEGDLLLEKHLQDLEKLKQMYFFSMALSVKMNCEMMASSKVGVTGAAALSTAASSQGASPEYTSTSVQKLYEDCTFLHKIPVEGWPGFVSRHFASRGRYNRT</sequence>
<dbReference type="SUPFAM" id="SSF56988">
    <property type="entry name" value="Anthrax protective antigen"/>
    <property type="match status" value="1"/>
</dbReference>
<evidence type="ECO:0000256" key="1">
    <source>
        <dbReference type="SAM" id="Coils"/>
    </source>
</evidence>
<feature type="coiled-coil region" evidence="1">
    <location>
        <begin position="816"/>
        <end position="843"/>
    </location>
</feature>
<feature type="region of interest" description="Disordered" evidence="2">
    <location>
        <begin position="218"/>
        <end position="313"/>
    </location>
</feature>
<feature type="compositionally biased region" description="Low complexity" evidence="2">
    <location>
        <begin position="415"/>
        <end position="426"/>
    </location>
</feature>
<feature type="compositionally biased region" description="Low complexity" evidence="2">
    <location>
        <begin position="40"/>
        <end position="53"/>
    </location>
</feature>
<feature type="region of interest" description="Disordered" evidence="2">
    <location>
        <begin position="745"/>
        <end position="796"/>
    </location>
</feature>
<dbReference type="Proteomes" id="UP000827284">
    <property type="component" value="Unassembled WGS sequence"/>
</dbReference>
<feature type="compositionally biased region" description="Polar residues" evidence="2">
    <location>
        <begin position="288"/>
        <end position="303"/>
    </location>
</feature>
<feature type="compositionally biased region" description="Low complexity" evidence="2">
    <location>
        <begin position="169"/>
        <end position="179"/>
    </location>
</feature>
<keyword evidence="5" id="KW-1185">Reference proteome</keyword>
<feature type="compositionally biased region" description="Basic and acidic residues" evidence="2">
    <location>
        <begin position="761"/>
        <end position="772"/>
    </location>
</feature>
<feature type="compositionally biased region" description="Basic and acidic residues" evidence="2">
    <location>
        <begin position="234"/>
        <end position="258"/>
    </location>
</feature>
<dbReference type="Gene3D" id="3.90.182.10">
    <property type="entry name" value="Toxin - Anthrax Protective Antigen,domain 1"/>
    <property type="match status" value="1"/>
</dbReference>
<reference evidence="4" key="2">
    <citation type="journal article" date="2022" name="Microbiol. Resour. Announc.">
        <title>Whole-Genome Sequence of Entomortierella parvispora E1425, a Mucoromycotan Fungus Associated with Burkholderiaceae-Related Endosymbiotic Bacteria.</title>
        <authorList>
            <person name="Herlambang A."/>
            <person name="Guo Y."/>
            <person name="Takashima Y."/>
            <person name="Narisawa K."/>
            <person name="Ohta H."/>
            <person name="Nishizawa T."/>
        </authorList>
    </citation>
    <scope>NUCLEOTIDE SEQUENCE</scope>
    <source>
        <strain evidence="4">E1425</strain>
    </source>
</reference>
<feature type="region of interest" description="Disordered" evidence="2">
    <location>
        <begin position="1"/>
        <end position="53"/>
    </location>
</feature>
<comment type="caution">
    <text evidence="4">The sequence shown here is derived from an EMBL/GenBank/DDBJ whole genome shotgun (WGS) entry which is preliminary data.</text>
</comment>
<gene>
    <name evidence="4" type="ORF">EMPS_07340</name>
</gene>
<protein>
    <recommendedName>
        <fullName evidence="3">PA14 domain-containing protein</fullName>
    </recommendedName>
</protein>
<keyword evidence="1" id="KW-0175">Coiled coil</keyword>
<dbReference type="AlphaFoldDB" id="A0A9P3HE60"/>
<evidence type="ECO:0000259" key="3">
    <source>
        <dbReference type="PROSITE" id="PS51820"/>
    </source>
</evidence>
<evidence type="ECO:0000313" key="5">
    <source>
        <dbReference type="Proteomes" id="UP000827284"/>
    </source>
</evidence>
<proteinExistence type="predicted"/>
<feature type="region of interest" description="Disordered" evidence="2">
    <location>
        <begin position="162"/>
        <end position="199"/>
    </location>
</feature>
<feature type="region of interest" description="Disordered" evidence="2">
    <location>
        <begin position="84"/>
        <end position="113"/>
    </location>
</feature>
<evidence type="ECO:0000313" key="4">
    <source>
        <dbReference type="EMBL" id="GJJ74982.1"/>
    </source>
</evidence>
<feature type="compositionally biased region" description="Basic and acidic residues" evidence="2">
    <location>
        <begin position="438"/>
        <end position="449"/>
    </location>
</feature>
<name>A0A9P3HE60_9FUNG</name>
<reference evidence="4" key="1">
    <citation type="submission" date="2021-11" db="EMBL/GenBank/DDBJ databases">
        <authorList>
            <person name="Herlambang A."/>
            <person name="Guo Y."/>
            <person name="Takashima Y."/>
            <person name="Nishizawa T."/>
        </authorList>
    </citation>
    <scope>NUCLEOTIDE SEQUENCE</scope>
    <source>
        <strain evidence="4">E1425</strain>
    </source>
</reference>
<dbReference type="OrthoDB" id="412914at2759"/>
<feature type="compositionally biased region" description="Acidic residues" evidence="2">
    <location>
        <begin position="259"/>
        <end position="269"/>
    </location>
</feature>
<dbReference type="InterPro" id="IPR011658">
    <property type="entry name" value="PA14_dom"/>
</dbReference>
<feature type="compositionally biased region" description="Polar residues" evidence="2">
    <location>
        <begin position="381"/>
        <end position="397"/>
    </location>
</feature>
<feature type="domain" description="PA14" evidence="3">
    <location>
        <begin position="541"/>
        <end position="715"/>
    </location>
</feature>